<evidence type="ECO:0000256" key="1">
    <source>
        <dbReference type="SAM" id="MobiDB-lite"/>
    </source>
</evidence>
<proteinExistence type="predicted"/>
<accession>A0A2X1BDC7</accession>
<gene>
    <name evidence="2" type="ORF">NCTC11166_02123</name>
</gene>
<dbReference type="Proteomes" id="UP000251186">
    <property type="component" value="Unassembled WGS sequence"/>
</dbReference>
<feature type="region of interest" description="Disordered" evidence="1">
    <location>
        <begin position="93"/>
        <end position="197"/>
    </location>
</feature>
<dbReference type="AlphaFoldDB" id="A0A2X1BDC7"/>
<sequence>MEGFFKSHGHRGCAKSPFVSPLRFEPPPHDMGRRRCSAIIMPLVHPQRFQPLADLCPPSPIHGVKRPHNTPVSSHRRARLACDLAAARAEGTGAMVKSRRGAGADRPGNRPGVRSRVAGSRGILGRTGDRGSLLRPARRRLMGLGDKTATARRPELAGQPTARSVTPFVETVLTNSHSGRRPGTPPSPPNFAATARG</sequence>
<evidence type="ECO:0000313" key="2">
    <source>
        <dbReference type="EMBL" id="SPU54737.1"/>
    </source>
</evidence>
<name>A0A2X1BDC7_BREVE</name>
<feature type="region of interest" description="Disordered" evidence="1">
    <location>
        <begin position="1"/>
        <end position="26"/>
    </location>
</feature>
<organism evidence="2 3">
    <name type="scientific">Brevundimonas vesicularis</name>
    <name type="common">Pseudomonas vesicularis</name>
    <dbReference type="NCBI Taxonomy" id="41276"/>
    <lineage>
        <taxon>Bacteria</taxon>
        <taxon>Pseudomonadati</taxon>
        <taxon>Pseudomonadota</taxon>
        <taxon>Alphaproteobacteria</taxon>
        <taxon>Caulobacterales</taxon>
        <taxon>Caulobacteraceae</taxon>
        <taxon>Brevundimonas</taxon>
    </lineage>
</organism>
<protein>
    <submittedName>
        <fullName evidence="2">Uncharacterized protein</fullName>
    </submittedName>
</protein>
<reference evidence="2 3" key="1">
    <citation type="submission" date="2018-06" db="EMBL/GenBank/DDBJ databases">
        <authorList>
            <consortium name="Pathogen Informatics"/>
            <person name="Doyle S."/>
        </authorList>
    </citation>
    <scope>NUCLEOTIDE SEQUENCE [LARGE SCALE GENOMIC DNA]</scope>
    <source>
        <strain evidence="2 3">NCTC11166</strain>
    </source>
</reference>
<evidence type="ECO:0000313" key="3">
    <source>
        <dbReference type="Proteomes" id="UP000251186"/>
    </source>
</evidence>
<dbReference type="EMBL" id="UAQP01000014">
    <property type="protein sequence ID" value="SPU54737.1"/>
    <property type="molecule type" value="Genomic_DNA"/>
</dbReference>